<evidence type="ECO:0000256" key="2">
    <source>
        <dbReference type="SAM" id="MobiDB-lite"/>
    </source>
</evidence>
<sequence>MTSSFSSEEAVEKASTSTRDAYQSEKDATSSPPAEFSDSIDKSRELGEGTSSNLAEKSSIKEMIIDQSIISEEERQSNIEFFVGRGLKTPERYMKIRNYILNAWLKSQPKFVSKTSVRPGLKDCGDVNAIGRVHLYLESIGAINIGKDSVKKEKRPVKRKSLDETTKKSNTNIKRKGKLEDSDYRRGRGIKVLNDNGEWENLNGSKENSVEPTGDDVPIRRSKRSRTNKNGGRINYNEDALAYDMVGSYDPFRLVPPHHYTSRNPAPFRVSVSMNVMLLMDFHAHLAHTEIIGLLGGHYFSDREIMEVIYVYPCKSSSTGFQCEMDPASEVAAREVFAEKGLEFVGWYHSHPTFDPQPSIRDIENQTQYQEMWRREDGVEPFIGVIVTPYDIEHDSNVSRFQFWMSGTNYDLSGQFRTPYSCQHSFLQNENLQEETFSQMASLVEEYHNYDQRVNMSETYRKDEEVSRLDKLIESLSSHINVSSKAAETFISQVRELMSDDFRPNKNEEASKLGSDATKESILNRWDLHLT</sequence>
<evidence type="ECO:0000259" key="4">
    <source>
        <dbReference type="PROSITE" id="PS50934"/>
    </source>
</evidence>
<name>A0A916E7U9_9GLOM</name>
<dbReference type="AlphaFoldDB" id="A0A916E7U9"/>
<dbReference type="Gene3D" id="3.40.140.10">
    <property type="entry name" value="Cytidine Deaminase, domain 2"/>
    <property type="match status" value="1"/>
</dbReference>
<organism evidence="5 6">
    <name type="scientific">Rhizophagus irregularis</name>
    <dbReference type="NCBI Taxonomy" id="588596"/>
    <lineage>
        <taxon>Eukaryota</taxon>
        <taxon>Fungi</taxon>
        <taxon>Fungi incertae sedis</taxon>
        <taxon>Mucoromycota</taxon>
        <taxon>Glomeromycotina</taxon>
        <taxon>Glomeromycetes</taxon>
        <taxon>Glomerales</taxon>
        <taxon>Glomeraceae</taxon>
        <taxon>Rhizophagus</taxon>
    </lineage>
</organism>
<dbReference type="OrthoDB" id="118550at2759"/>
<dbReference type="Proteomes" id="UP000684084">
    <property type="component" value="Unassembled WGS sequence"/>
</dbReference>
<gene>
    <name evidence="5" type="ORF">CHRIB12_LOCUS10721</name>
</gene>
<accession>A0A916E7U9</accession>
<dbReference type="Pfam" id="PF04433">
    <property type="entry name" value="SWIRM"/>
    <property type="match status" value="1"/>
</dbReference>
<feature type="region of interest" description="Disordered" evidence="2">
    <location>
        <begin position="195"/>
        <end position="233"/>
    </location>
</feature>
<dbReference type="SUPFAM" id="SSF46689">
    <property type="entry name" value="Homeodomain-like"/>
    <property type="match status" value="1"/>
</dbReference>
<dbReference type="InterPro" id="IPR009057">
    <property type="entry name" value="Homeodomain-like_sf"/>
</dbReference>
<feature type="region of interest" description="Disordered" evidence="2">
    <location>
        <begin position="1"/>
        <end position="54"/>
    </location>
</feature>
<reference evidence="5" key="1">
    <citation type="submission" date="2020-05" db="EMBL/GenBank/DDBJ databases">
        <authorList>
            <person name="Rincon C."/>
            <person name="Sanders R I."/>
            <person name="Robbins C."/>
            <person name="Chaturvedi A."/>
        </authorList>
    </citation>
    <scope>NUCLEOTIDE SEQUENCE</scope>
    <source>
        <strain evidence="5">CHB12</strain>
    </source>
</reference>
<dbReference type="InterPro" id="IPR036388">
    <property type="entry name" value="WH-like_DNA-bd_sf"/>
</dbReference>
<dbReference type="SMART" id="SM00232">
    <property type="entry name" value="JAB_MPN"/>
    <property type="match status" value="1"/>
</dbReference>
<dbReference type="Gene3D" id="1.10.10.10">
    <property type="entry name" value="Winged helix-like DNA-binding domain superfamily/Winged helix DNA-binding domain"/>
    <property type="match status" value="1"/>
</dbReference>
<evidence type="ECO:0000313" key="6">
    <source>
        <dbReference type="Proteomes" id="UP000684084"/>
    </source>
</evidence>
<feature type="domain" description="SWIRM" evidence="4">
    <location>
        <begin position="56"/>
        <end position="154"/>
    </location>
</feature>
<dbReference type="InterPro" id="IPR000555">
    <property type="entry name" value="JAMM/MPN+_dom"/>
</dbReference>
<dbReference type="GO" id="GO:0003677">
    <property type="term" value="F:DNA binding"/>
    <property type="evidence" value="ECO:0007669"/>
    <property type="project" value="UniProtKB-KW"/>
</dbReference>
<dbReference type="Pfam" id="PF01398">
    <property type="entry name" value="JAB"/>
    <property type="match status" value="1"/>
</dbReference>
<evidence type="ECO:0000259" key="3">
    <source>
        <dbReference type="PROSITE" id="PS50249"/>
    </source>
</evidence>
<protein>
    <recommendedName>
        <fullName evidence="7">Myb-like, SWIRM and MPN domain-containing protein 1</fullName>
    </recommendedName>
</protein>
<dbReference type="InterPro" id="IPR050242">
    <property type="entry name" value="JAMM_MPN+_peptidase_M67A"/>
</dbReference>
<dbReference type="InterPro" id="IPR007526">
    <property type="entry name" value="SWIRM"/>
</dbReference>
<evidence type="ECO:0000313" key="5">
    <source>
        <dbReference type="EMBL" id="CAB5366156.1"/>
    </source>
</evidence>
<proteinExistence type="predicted"/>
<evidence type="ECO:0008006" key="7">
    <source>
        <dbReference type="Google" id="ProtNLM"/>
    </source>
</evidence>
<dbReference type="EMBL" id="CAGKOT010000022">
    <property type="protein sequence ID" value="CAB5366156.1"/>
    <property type="molecule type" value="Genomic_DNA"/>
</dbReference>
<dbReference type="InterPro" id="IPR037518">
    <property type="entry name" value="MPN"/>
</dbReference>
<dbReference type="CDD" id="cd08067">
    <property type="entry name" value="MPN_2A_DUB"/>
    <property type="match status" value="1"/>
</dbReference>
<dbReference type="GO" id="GO:0008237">
    <property type="term" value="F:metallopeptidase activity"/>
    <property type="evidence" value="ECO:0007669"/>
    <property type="project" value="InterPro"/>
</dbReference>
<dbReference type="VEuPathDB" id="FungiDB:RhiirFUN_015941"/>
<comment type="caution">
    <text evidence="5">The sequence shown here is derived from an EMBL/GenBank/DDBJ whole genome shotgun (WGS) entry which is preliminary data.</text>
</comment>
<evidence type="ECO:0000256" key="1">
    <source>
        <dbReference type="ARBA" id="ARBA00023125"/>
    </source>
</evidence>
<feature type="domain" description="MPN" evidence="3">
    <location>
        <begin position="270"/>
        <end position="407"/>
    </location>
</feature>
<dbReference type="GO" id="GO:0010468">
    <property type="term" value="P:regulation of gene expression"/>
    <property type="evidence" value="ECO:0007669"/>
    <property type="project" value="UniProtKB-ARBA"/>
</dbReference>
<feature type="region of interest" description="Disordered" evidence="2">
    <location>
        <begin position="150"/>
        <end position="180"/>
    </location>
</feature>
<keyword evidence="1" id="KW-0238">DNA-binding</keyword>
<dbReference type="SUPFAM" id="SSF102712">
    <property type="entry name" value="JAB1/MPN domain"/>
    <property type="match status" value="1"/>
</dbReference>
<dbReference type="PROSITE" id="PS50934">
    <property type="entry name" value="SWIRM"/>
    <property type="match status" value="1"/>
</dbReference>
<dbReference type="PANTHER" id="PTHR10410">
    <property type="entry name" value="EUKARYOTIC TRANSLATION INITIATION FACTOR 3 -RELATED"/>
    <property type="match status" value="1"/>
</dbReference>
<feature type="compositionally biased region" description="Polar residues" evidence="2">
    <location>
        <begin position="202"/>
        <end position="211"/>
    </location>
</feature>
<dbReference type="VEuPathDB" id="FungiDB:RhiirFUN_015940"/>
<dbReference type="PROSITE" id="PS50249">
    <property type="entry name" value="MPN"/>
    <property type="match status" value="1"/>
</dbReference>